<reference evidence="1 2" key="1">
    <citation type="submission" date="2013-11" db="EMBL/GenBank/DDBJ databases">
        <title>Genome sequencing of Stegodyphus mimosarum.</title>
        <authorList>
            <person name="Bechsgaard J."/>
        </authorList>
    </citation>
    <scope>NUCLEOTIDE SEQUENCE [LARGE SCALE GENOMIC DNA]</scope>
</reference>
<dbReference type="Proteomes" id="UP000054359">
    <property type="component" value="Unassembled WGS sequence"/>
</dbReference>
<sequence length="99" mass="11287">MLATTFITNRRANNDATCTKQENTKNKFHDVHTCEILPFLGIDTDICRQGQFPLSNNASVACRLLVVIFLRLSPKVLLLKFLNWKISFSLYAASRRISL</sequence>
<dbReference type="AlphaFoldDB" id="A0A087TZW8"/>
<protein>
    <submittedName>
        <fullName evidence="1">Uncharacterized protein</fullName>
    </submittedName>
</protein>
<evidence type="ECO:0000313" key="2">
    <source>
        <dbReference type="Proteomes" id="UP000054359"/>
    </source>
</evidence>
<name>A0A087TZW8_STEMI</name>
<evidence type="ECO:0000313" key="1">
    <source>
        <dbReference type="EMBL" id="KFM70657.1"/>
    </source>
</evidence>
<dbReference type="EMBL" id="KK117506">
    <property type="protein sequence ID" value="KFM70657.1"/>
    <property type="molecule type" value="Genomic_DNA"/>
</dbReference>
<feature type="non-terminal residue" evidence="1">
    <location>
        <position position="99"/>
    </location>
</feature>
<gene>
    <name evidence="1" type="ORF">X975_18557</name>
</gene>
<accession>A0A087TZW8</accession>
<organism evidence="1 2">
    <name type="scientific">Stegodyphus mimosarum</name>
    <name type="common">African social velvet spider</name>
    <dbReference type="NCBI Taxonomy" id="407821"/>
    <lineage>
        <taxon>Eukaryota</taxon>
        <taxon>Metazoa</taxon>
        <taxon>Ecdysozoa</taxon>
        <taxon>Arthropoda</taxon>
        <taxon>Chelicerata</taxon>
        <taxon>Arachnida</taxon>
        <taxon>Araneae</taxon>
        <taxon>Araneomorphae</taxon>
        <taxon>Entelegynae</taxon>
        <taxon>Eresoidea</taxon>
        <taxon>Eresidae</taxon>
        <taxon>Stegodyphus</taxon>
    </lineage>
</organism>
<keyword evidence="2" id="KW-1185">Reference proteome</keyword>
<proteinExistence type="predicted"/>